<dbReference type="GO" id="GO:0017146">
    <property type="term" value="C:NMDA selective glutamate receptor complex"/>
    <property type="evidence" value="ECO:0007669"/>
    <property type="project" value="UniProtKB-ARBA"/>
</dbReference>
<dbReference type="GO" id="GO:0098655">
    <property type="term" value="P:monoatomic cation transmembrane transport"/>
    <property type="evidence" value="ECO:0007669"/>
    <property type="project" value="UniProtKB-ARBA"/>
</dbReference>
<dbReference type="EMBL" id="FQ310507">
    <property type="protein sequence ID" value="CBN81631.1"/>
    <property type="molecule type" value="Genomic_DNA"/>
</dbReference>
<evidence type="ECO:0000256" key="23">
    <source>
        <dbReference type="PIRSR" id="PIRSR601508-1"/>
    </source>
</evidence>
<dbReference type="Pfam" id="PF00060">
    <property type="entry name" value="Lig_chan"/>
    <property type="match status" value="1"/>
</dbReference>
<dbReference type="InterPro" id="IPR001508">
    <property type="entry name" value="Iono_Glu_rcpt_met"/>
</dbReference>
<comment type="catalytic activity">
    <reaction evidence="20">
        <text>Na(+)(in) = Na(+)(out)</text>
        <dbReference type="Rhea" id="RHEA:34963"/>
        <dbReference type="ChEBI" id="CHEBI:29101"/>
    </reaction>
</comment>
<proteinExistence type="inferred from homology"/>
<evidence type="ECO:0000256" key="9">
    <source>
        <dbReference type="ARBA" id="ARBA00023018"/>
    </source>
</evidence>
<evidence type="ECO:0000313" key="30">
    <source>
        <dbReference type="EMBL" id="CBN81631.1"/>
    </source>
</evidence>
<feature type="site" description="Crucial to convey clamshell closure to channel opening" evidence="24">
    <location>
        <position position="695"/>
    </location>
</feature>
<dbReference type="FunFam" id="3.40.190.10:FF:000026">
    <property type="entry name" value="Glutamate ionotropic receptor NMDA type subunit 2A"/>
    <property type="match status" value="1"/>
</dbReference>
<evidence type="ECO:0000256" key="21">
    <source>
        <dbReference type="ARBA" id="ARBA00036634"/>
    </source>
</evidence>
<evidence type="ECO:0000256" key="4">
    <source>
        <dbReference type="ARBA" id="ARBA00022692"/>
    </source>
</evidence>
<evidence type="ECO:0000259" key="28">
    <source>
        <dbReference type="SMART" id="SM00079"/>
    </source>
</evidence>
<dbReference type="InterPro" id="IPR001828">
    <property type="entry name" value="ANF_lig-bd_rcpt"/>
</dbReference>
<name>E6ZHU7_DICLA</name>
<comment type="catalytic activity">
    <reaction evidence="21">
        <text>Ca(2+)(in) = Ca(2+)(out)</text>
        <dbReference type="Rhea" id="RHEA:29671"/>
        <dbReference type="ChEBI" id="CHEBI:29108"/>
    </reaction>
</comment>
<evidence type="ECO:0000256" key="11">
    <source>
        <dbReference type="ARBA" id="ARBA00023136"/>
    </source>
</evidence>
<dbReference type="SUPFAM" id="SSF53850">
    <property type="entry name" value="Periplasmic binding protein-like II"/>
    <property type="match status" value="1"/>
</dbReference>
<reference evidence="30" key="2">
    <citation type="journal article" date="2011" name="Genomics">
        <title>Directed sequencing and annotation of three Dicentrarchus labrax L. chromosomes by applying Sanger- and pyrosequencing technologies on pooled DNA of comparatively mapped BAC clones.</title>
        <authorList>
            <person name="Kuhl H."/>
            <person name="Tine M."/>
            <person name="Beck A."/>
            <person name="Timmermann B."/>
            <person name="Kodira C."/>
            <person name="Reinhardt R."/>
        </authorList>
    </citation>
    <scope>NUCLEOTIDE SEQUENCE</scope>
</reference>
<feature type="domain" description="Ionotropic glutamate receptor L-glutamate and glycine-binding" evidence="29">
    <location>
        <begin position="481"/>
        <end position="535"/>
    </location>
</feature>
<dbReference type="PRINTS" id="PR00177">
    <property type="entry name" value="NMDARECEPTOR"/>
</dbReference>
<feature type="region of interest" description="Disordered" evidence="27">
    <location>
        <begin position="1087"/>
        <end position="1137"/>
    </location>
</feature>
<evidence type="ECO:0000256" key="26">
    <source>
        <dbReference type="RuleBase" id="RU367118"/>
    </source>
</evidence>
<evidence type="ECO:0000259" key="29">
    <source>
        <dbReference type="SMART" id="SM00918"/>
    </source>
</evidence>
<dbReference type="InterPro" id="IPR001320">
    <property type="entry name" value="Iontro_rcpt_C"/>
</dbReference>
<evidence type="ECO:0000256" key="14">
    <source>
        <dbReference type="ARBA" id="ARBA00023180"/>
    </source>
</evidence>
<feature type="transmembrane region" description="Helical" evidence="26">
    <location>
        <begin position="589"/>
        <end position="612"/>
    </location>
</feature>
<keyword evidence="2 26" id="KW-1003">Cell membrane</keyword>
<organism evidence="30">
    <name type="scientific">Dicentrarchus labrax</name>
    <name type="common">European seabass</name>
    <name type="synonym">Morone labrax</name>
    <dbReference type="NCBI Taxonomy" id="13489"/>
    <lineage>
        <taxon>Eukaryota</taxon>
        <taxon>Metazoa</taxon>
        <taxon>Chordata</taxon>
        <taxon>Craniata</taxon>
        <taxon>Vertebrata</taxon>
        <taxon>Euteleostomi</taxon>
        <taxon>Actinopterygii</taxon>
        <taxon>Neopterygii</taxon>
        <taxon>Teleostei</taxon>
        <taxon>Neoteleostei</taxon>
        <taxon>Acanthomorphata</taxon>
        <taxon>Eupercaria</taxon>
        <taxon>Moronidae</taxon>
        <taxon>Dicentrarchus</taxon>
    </lineage>
</organism>
<evidence type="ECO:0000256" key="12">
    <source>
        <dbReference type="ARBA" id="ARBA00023157"/>
    </source>
</evidence>
<evidence type="ECO:0000256" key="2">
    <source>
        <dbReference type="ARBA" id="ARBA00022475"/>
    </source>
</evidence>
<keyword evidence="14" id="KW-0325">Glycoprotein</keyword>
<dbReference type="Pfam" id="PF10565">
    <property type="entry name" value="NMDAR2_C"/>
    <property type="match status" value="1"/>
</dbReference>
<feature type="chain" id="PRO_5027145491" description="Glutamate receptor" evidence="26">
    <location>
        <begin position="36"/>
        <end position="1414"/>
    </location>
</feature>
<feature type="disulfide bond" evidence="25">
    <location>
        <begin position="778"/>
        <end position="833"/>
    </location>
</feature>
<comment type="function">
    <text evidence="26">Receptor for glutamate that functions as a ligand-gated ion channel in the central nervous system and plays an important role in excitatory synaptic transmission. L-glutamate acts as an excitatory neurotransmitter at many synapses in the central nervous system.</text>
</comment>
<evidence type="ECO:0000256" key="25">
    <source>
        <dbReference type="PIRSR" id="PIRSR601508-3"/>
    </source>
</evidence>
<keyword evidence="8 26" id="KW-1133">Transmembrane helix</keyword>
<feature type="signal peptide" evidence="26">
    <location>
        <begin position="1"/>
        <end position="35"/>
    </location>
</feature>
<dbReference type="Gene3D" id="3.40.50.2300">
    <property type="match status" value="2"/>
</dbReference>
<dbReference type="Pfam" id="PF01094">
    <property type="entry name" value="ANF_receptor"/>
    <property type="match status" value="1"/>
</dbReference>
<dbReference type="InterPro" id="IPR018884">
    <property type="entry name" value="NMDAR2_C"/>
</dbReference>
<comment type="catalytic activity">
    <reaction evidence="19">
        <text>K(+)(in) = K(+)(out)</text>
        <dbReference type="Rhea" id="RHEA:29463"/>
        <dbReference type="ChEBI" id="CHEBI:29103"/>
    </reaction>
</comment>
<evidence type="ECO:0000256" key="3">
    <source>
        <dbReference type="ARBA" id="ARBA00022553"/>
    </source>
</evidence>
<dbReference type="InterPro" id="IPR019594">
    <property type="entry name" value="Glu/Gly-bd"/>
</dbReference>
<evidence type="ECO:0000256" key="6">
    <source>
        <dbReference type="ARBA" id="ARBA00022837"/>
    </source>
</evidence>
<keyword evidence="5 26" id="KW-0732">Signal</keyword>
<keyword evidence="13 26" id="KW-0675">Receptor</keyword>
<evidence type="ECO:0000256" key="7">
    <source>
        <dbReference type="ARBA" id="ARBA00022842"/>
    </source>
</evidence>
<evidence type="ECO:0000256" key="24">
    <source>
        <dbReference type="PIRSR" id="PIRSR601508-2"/>
    </source>
</evidence>
<keyword evidence="11 26" id="KW-0472">Membrane</keyword>
<feature type="binding site" evidence="23">
    <location>
        <position position="551"/>
    </location>
    <ligand>
        <name>L-glutamate</name>
        <dbReference type="ChEBI" id="CHEBI:29985"/>
    </ligand>
</feature>
<dbReference type="SMART" id="SM00079">
    <property type="entry name" value="PBPe"/>
    <property type="match status" value="1"/>
</dbReference>
<keyword evidence="6" id="KW-0106">Calcium</keyword>
<feature type="compositionally biased region" description="Polar residues" evidence="27">
    <location>
        <begin position="1090"/>
        <end position="1100"/>
    </location>
</feature>
<sequence length="1414" mass="157308">MAIPRGHPPPSPWPPLLLLLLFLLLLISSPLPLQARPLLVHPSINVAVVFSGSSYQNEVRGRLSGENFVDLPVVVSPVTVLVNDTNPRDLLTRLCDTMATERLHGVVFEDDVGSGAGAQVAEVAQILDFLSTQTALPIVGISGGSAVVIPYKRIEMKLIIHIRLGSGFAEGSSFLQMGASLEQQIVCMFKLMEEYDWGEFAVITSLLPGYDTFVDIVESYTDTSYFLWNLQDILSLEMSVGSNDARTKRMLQQVDSQVLLAYCSYEEAQYLFRQAAEVGLLGPGYIWILPSLAVGNPDSPPPDSFPIGVIGVITDQWRKSLRQRVREGVAIVAKGAESFKKQYGFIPEGHGDCNKPAKLSDNNTLFRNMLNVTWERKDLSFNNQGFLSNPSMVIVALDRERLWDKVGTFARGILQVRYPVWPRYGSFLEQVSDDRHLTVATLEEHPFVMVENVDPGTGTCVRNTVPCRRQSNRTESIIGHSESYTKLCCKGFCIDILKKLSRTIKFSYDLYLVTNGKHGKLVRGTWNGMIGEVFYRRADMAIGSLTINEERSEIIDFSVPFVETGISVMVARSNGTVSPSAFLEPYSPAVWVMMFVMCLTVVAVTVFVFEYLSPVGYNRSLVSAKSPGGPTFTIGKSVWLLWGIVFNNSVPIENPKGTTSKIMVLVWAFFAVIFLASYTANLAAFMIQEQYIDTVSGLSDKKFQKPHEHYPPFRFGTVPNGSTERNIRSNYPDMHTHMMKYNQKGVEEALESLKTGKLDAFIYDAAVLNYMAGKDEGCKLVTIGSGKVFATTGYGIALQKDSRWKRPIDLALLQFLGDGDTQRLETVWLSGICQNEKNEVMSSKLDIDNMAGVFYMLLVAMGLSLLVFAWEHLLYWKLRHSLHKSHKLDFMLAISRGIYSCFNGVEDTGRSSGFAKPDLTSNYAQANMLKMLRTAKDLVSTANVETSLDNATKTIEQLSRHGGSLPVRIPQVATEAVPGGFAYVTENHCSLPQRSITPPLAAVTSLKQQRGVTRPTPLRYTLPTHSSSCLYDRPLPVSSLSSPHLAVGEPLPHQHPHHYQTTGRLYVDTHPHSPFIPYADLQLPDIYTSHPVSSPQNQHVQAGFSRRKRRSKSFQCEDGDVERRKHRDQEKSDKSPVCLSELKANHLQDNHISPSVDSIYSGEVMCPRVENYSSWPPEDLMLRGRRRHRRPSFLKATWGSEQMRQLDESQSSLSSQSPSTLPDLFPCILTPTTPAKAYNPSHLRNNLCLPRNQAYLHIREDQRRPLGRKGQRLRYSHSAHLPTYGEAVRHGTGLGRGMVRRATSLLSRQYAHYLNSYPGLPLYHGPLDLQQHSQASSSHPSPSPVCQLLACGGGRCGSQRALLYQDSVYGAYGVYQGSQTGSEAKVGQGAGGQPMGSPCVLRPWRRVSSLESEV</sequence>
<dbReference type="SMART" id="SM00918">
    <property type="entry name" value="Lig_chan-Glu_bd"/>
    <property type="match status" value="1"/>
</dbReference>
<keyword evidence="17 26" id="KW-0407">Ion channel</keyword>
<dbReference type="InterPro" id="IPR028082">
    <property type="entry name" value="Peripla_BP_I"/>
</dbReference>
<keyword evidence="1 26" id="KW-0813">Transport</keyword>
<evidence type="ECO:0000256" key="1">
    <source>
        <dbReference type="ARBA" id="ARBA00022448"/>
    </source>
</evidence>
<feature type="transmembrane region" description="Helical" evidence="26">
    <location>
        <begin position="662"/>
        <end position="687"/>
    </location>
</feature>
<keyword evidence="3" id="KW-0597">Phosphoprotein</keyword>
<dbReference type="FunFam" id="3.40.190.10:FF:000007">
    <property type="entry name" value="Putative glutamate receptor ionotropic NMDA 2B"/>
    <property type="match status" value="1"/>
</dbReference>
<gene>
    <name evidence="30" type="primary">GRIN2C</name>
    <name evidence="30" type="ORF">DLA_Ib04730</name>
</gene>
<evidence type="ECO:0000256" key="10">
    <source>
        <dbReference type="ARBA" id="ARBA00023065"/>
    </source>
</evidence>
<dbReference type="CDD" id="cd13718">
    <property type="entry name" value="PBP2_iGluR_NMDA_Nr2"/>
    <property type="match status" value="1"/>
</dbReference>
<feature type="domain" description="Ionotropic glutamate receptor C-terminal" evidence="28">
    <location>
        <begin position="462"/>
        <end position="831"/>
    </location>
</feature>
<evidence type="ECO:0000256" key="16">
    <source>
        <dbReference type="ARBA" id="ARBA00023286"/>
    </source>
</evidence>
<evidence type="ECO:0000256" key="27">
    <source>
        <dbReference type="SAM" id="MobiDB-lite"/>
    </source>
</evidence>
<dbReference type="InterPro" id="IPR015683">
    <property type="entry name" value="Ionotropic_Glu_rcpt"/>
</dbReference>
<dbReference type="Pfam" id="PF10613">
    <property type="entry name" value="Lig_chan-Glu_bd"/>
    <property type="match status" value="1"/>
</dbReference>
<keyword evidence="4 26" id="KW-0812">Transmembrane</keyword>
<evidence type="ECO:0000256" key="15">
    <source>
        <dbReference type="ARBA" id="ARBA00023257"/>
    </source>
</evidence>
<comment type="similarity">
    <text evidence="22">Belongs to the glutamate-gated ion channel (TC 1.A.10.1) family. NR2C/GRIN2C subfamily.</text>
</comment>
<keyword evidence="12 25" id="KW-1015">Disulfide bond</keyword>
<dbReference type="SUPFAM" id="SSF53822">
    <property type="entry name" value="Periplasmic binding protein-like I"/>
    <property type="match status" value="1"/>
</dbReference>
<dbReference type="GO" id="GO:0045211">
    <property type="term" value="C:postsynaptic membrane"/>
    <property type="evidence" value="ECO:0007669"/>
    <property type="project" value="UniProtKB-SubCell"/>
</dbReference>
<comment type="subcellular location">
    <subcellularLocation>
        <location evidence="18 26">Postsynaptic cell membrane</location>
        <topology evidence="18 26">Multi-pass membrane protein</topology>
    </subcellularLocation>
</comment>
<dbReference type="CDD" id="cd06378">
    <property type="entry name" value="PBP1_iGluR_NMDA_NR2"/>
    <property type="match status" value="1"/>
</dbReference>
<dbReference type="Gene3D" id="3.40.190.10">
    <property type="entry name" value="Periplasmic binding protein-like II"/>
    <property type="match status" value="2"/>
</dbReference>
<reference evidence="30" key="3">
    <citation type="journal article" date="2011" name="Mar. Genomics">
        <title>Comparative analysis of intronless genes in teleost fish genomes: Insights into their evolution and molecular function.</title>
        <authorList>
            <person name="Tine M."/>
            <person name="Kuhl H."/>
            <person name="Beck A."/>
            <person name="Bargelloni L."/>
            <person name="Reinhardt R."/>
        </authorList>
    </citation>
    <scope>NUCLEOTIDE SEQUENCE</scope>
</reference>
<feature type="binding site" evidence="23">
    <location>
        <position position="764"/>
    </location>
    <ligand>
        <name>L-glutamate</name>
        <dbReference type="ChEBI" id="CHEBI:29985"/>
    </ligand>
</feature>
<protein>
    <recommendedName>
        <fullName evidence="26">Glutamate receptor</fullName>
    </recommendedName>
</protein>
<feature type="compositionally biased region" description="Basic and acidic residues" evidence="27">
    <location>
        <begin position="1121"/>
        <end position="1134"/>
    </location>
</feature>
<keyword evidence="10 26" id="KW-0406">Ion transport</keyword>
<dbReference type="GO" id="GO:0043226">
    <property type="term" value="C:organelle"/>
    <property type="evidence" value="ECO:0007669"/>
    <property type="project" value="UniProtKB-ARBA"/>
</dbReference>
<evidence type="ECO:0000256" key="20">
    <source>
        <dbReference type="ARBA" id="ARBA00036239"/>
    </source>
</evidence>
<reference evidence="30" key="1">
    <citation type="journal article" date="2011" name="Comp. Biochem. Physiol. Part D Genomics Proteomics">
        <title>Analysis of single nucleotide polymorphisms in three chromosomes of European sea bass Dicentrarchus labrax.</title>
        <authorList>
            <person name="Kuhl H."/>
            <person name="Tine M."/>
            <person name="Hecht J."/>
            <person name="Knaust F."/>
            <person name="Reinhardt R."/>
        </authorList>
    </citation>
    <scope>NUCLEOTIDE SEQUENCE</scope>
</reference>
<feature type="transmembrane region" description="Helical" evidence="26">
    <location>
        <begin position="853"/>
        <end position="876"/>
    </location>
</feature>
<accession>E6ZHU7</accession>
<feature type="site" description="Interaction with the cone snail toxin Con-ikot-ikot" evidence="24">
    <location>
        <position position="728"/>
    </location>
</feature>
<feature type="binding site" evidence="23">
    <location>
        <position position="722"/>
    </location>
    <ligand>
        <name>L-glutamate</name>
        <dbReference type="ChEBI" id="CHEBI:29985"/>
    </ligand>
</feature>
<evidence type="ECO:0000256" key="18">
    <source>
        <dbReference type="ARBA" id="ARBA00034104"/>
    </source>
</evidence>
<feature type="binding site" evidence="23">
    <location>
        <position position="723"/>
    </location>
    <ligand>
        <name>L-glutamate</name>
        <dbReference type="ChEBI" id="CHEBI:29985"/>
    </ligand>
</feature>
<evidence type="ECO:0000256" key="22">
    <source>
        <dbReference type="ARBA" id="ARBA00060923"/>
    </source>
</evidence>
<evidence type="ECO:0000256" key="5">
    <source>
        <dbReference type="ARBA" id="ARBA00022729"/>
    </source>
</evidence>
<dbReference type="PANTHER" id="PTHR18966">
    <property type="entry name" value="IONOTROPIC GLUTAMATE RECEPTOR"/>
    <property type="match status" value="1"/>
</dbReference>
<keyword evidence="15 26" id="KW-0628">Postsynaptic cell membrane</keyword>
<feature type="binding site" evidence="23">
    <location>
        <position position="546"/>
    </location>
    <ligand>
        <name>L-glutamate</name>
        <dbReference type="ChEBI" id="CHEBI:29985"/>
    </ligand>
</feature>
<keyword evidence="16 26" id="KW-1071">Ligand-gated ion channel</keyword>
<evidence type="ECO:0000256" key="13">
    <source>
        <dbReference type="ARBA" id="ARBA00023170"/>
    </source>
</evidence>
<evidence type="ECO:0000256" key="19">
    <source>
        <dbReference type="ARBA" id="ARBA00034430"/>
    </source>
</evidence>
<evidence type="ECO:0000256" key="8">
    <source>
        <dbReference type="ARBA" id="ARBA00022989"/>
    </source>
</evidence>
<dbReference type="FunFam" id="3.40.50.2300:FF:000020">
    <property type="entry name" value="Glutamate receptor ionotropic, NMDA 2B, putative"/>
    <property type="match status" value="1"/>
</dbReference>
<keyword evidence="7" id="KW-0460">Magnesium</keyword>
<dbReference type="GO" id="GO:0004972">
    <property type="term" value="F:NMDA glutamate receptor activity"/>
    <property type="evidence" value="ECO:0007669"/>
    <property type="project" value="UniProtKB-ARBA"/>
</dbReference>
<evidence type="ECO:0000256" key="17">
    <source>
        <dbReference type="ARBA" id="ARBA00023303"/>
    </source>
</evidence>
<keyword evidence="9 26" id="KW-0770">Synapse</keyword>